<dbReference type="RefSeq" id="WP_011648350.1">
    <property type="nucleotide sequence ID" value="NZ_ARYI01000010.1"/>
</dbReference>
<dbReference type="InterPro" id="IPR000073">
    <property type="entry name" value="AB_hydrolase_1"/>
</dbReference>
<evidence type="ECO:0000259" key="1">
    <source>
        <dbReference type="Pfam" id="PF00561"/>
    </source>
</evidence>
<sequence length="275" mass="29722">MARIRANGVELEYETMGNPGDPAVLLIMGFAFQMTRWPEAFRRSLAEAGFHVIWFDNRDIGLSAEMGGLATYTLNDLAADAAGLLDALGIARAHIVGMSMGGMIAQLIALDHPRKVDKLVAMMTSSGAPNLPPPTQEALAALTAMPMQRTPEAIADIAVKAQHAIGSAPNLRNSAEVIRQNAIDDFRRSDRPFGVIRQFTAIQAQPRWHERLGSITRPTLVLHGADDPLVRPAAGEDIARRIPGARFKAFPGWGHDLADAMSETLANEITAFLKA</sequence>
<dbReference type="GO" id="GO:0004806">
    <property type="term" value="F:triacylglycerol lipase activity"/>
    <property type="evidence" value="ECO:0007669"/>
    <property type="project" value="TreeGrafter"/>
</dbReference>
<dbReference type="Pfam" id="PF00561">
    <property type="entry name" value="Abhydrolase_1"/>
    <property type="match status" value="1"/>
</dbReference>
<dbReference type="AlphaFoldDB" id="A0A059FN30"/>
<dbReference type="PANTHER" id="PTHR43433">
    <property type="entry name" value="HYDROLASE, ALPHA/BETA FOLD FAMILY PROTEIN"/>
    <property type="match status" value="1"/>
</dbReference>
<dbReference type="PRINTS" id="PR00111">
    <property type="entry name" value="ABHYDROLASE"/>
</dbReference>
<feature type="domain" description="AB hydrolase-1" evidence="1">
    <location>
        <begin position="22"/>
        <end position="257"/>
    </location>
</feature>
<dbReference type="InterPro" id="IPR029058">
    <property type="entry name" value="AB_hydrolase_fold"/>
</dbReference>
<keyword evidence="2" id="KW-0378">Hydrolase</keyword>
<dbReference type="EMBL" id="ARYI01000010">
    <property type="protein sequence ID" value="KCZ91946.1"/>
    <property type="molecule type" value="Genomic_DNA"/>
</dbReference>
<dbReference type="PANTHER" id="PTHR43433:SF5">
    <property type="entry name" value="AB HYDROLASE-1 DOMAIN-CONTAINING PROTEIN"/>
    <property type="match status" value="1"/>
</dbReference>
<reference evidence="2 3" key="1">
    <citation type="submission" date="2013-04" db="EMBL/GenBank/DDBJ databases">
        <title>Hyphomonas hirschiana VP5 Genome Sequencing.</title>
        <authorList>
            <person name="Lai Q."/>
            <person name="Shao Z."/>
        </authorList>
    </citation>
    <scope>NUCLEOTIDE SEQUENCE [LARGE SCALE GENOMIC DNA]</scope>
    <source>
        <strain evidence="2 3">VP5</strain>
    </source>
</reference>
<protein>
    <submittedName>
        <fullName evidence="2">Alpha/beta fold family hydrolase</fullName>
    </submittedName>
</protein>
<dbReference type="Proteomes" id="UP000025061">
    <property type="component" value="Unassembled WGS sequence"/>
</dbReference>
<comment type="caution">
    <text evidence="2">The sequence shown here is derived from an EMBL/GenBank/DDBJ whole genome shotgun (WGS) entry which is preliminary data.</text>
</comment>
<proteinExistence type="predicted"/>
<keyword evidence="3" id="KW-1185">Reference proteome</keyword>
<dbReference type="PATRIC" id="fig|1280951.3.peg.2412"/>
<evidence type="ECO:0000313" key="2">
    <source>
        <dbReference type="EMBL" id="KCZ91946.1"/>
    </source>
</evidence>
<dbReference type="GO" id="GO:0046503">
    <property type="term" value="P:glycerolipid catabolic process"/>
    <property type="evidence" value="ECO:0007669"/>
    <property type="project" value="TreeGrafter"/>
</dbReference>
<dbReference type="Gene3D" id="3.40.50.1820">
    <property type="entry name" value="alpha/beta hydrolase"/>
    <property type="match status" value="1"/>
</dbReference>
<accession>A0A059FN30</accession>
<dbReference type="SUPFAM" id="SSF53474">
    <property type="entry name" value="alpha/beta-Hydrolases"/>
    <property type="match status" value="1"/>
</dbReference>
<dbReference type="OrthoDB" id="9798888at2"/>
<evidence type="ECO:0000313" key="3">
    <source>
        <dbReference type="Proteomes" id="UP000025061"/>
    </source>
</evidence>
<dbReference type="InterPro" id="IPR050471">
    <property type="entry name" value="AB_hydrolase"/>
</dbReference>
<name>A0A059FN30_9PROT</name>
<gene>
    <name evidence="2" type="ORF">HHI_11974</name>
</gene>
<organism evidence="2 3">
    <name type="scientific">Hyphomonas hirschiana VP5</name>
    <dbReference type="NCBI Taxonomy" id="1280951"/>
    <lineage>
        <taxon>Bacteria</taxon>
        <taxon>Pseudomonadati</taxon>
        <taxon>Pseudomonadota</taxon>
        <taxon>Alphaproteobacteria</taxon>
        <taxon>Hyphomonadales</taxon>
        <taxon>Hyphomonadaceae</taxon>
        <taxon>Hyphomonas</taxon>
    </lineage>
</organism>